<feature type="transmembrane region" description="Helical" evidence="10">
    <location>
        <begin position="383"/>
        <end position="403"/>
    </location>
</feature>
<feature type="region of interest" description="Disordered" evidence="9">
    <location>
        <begin position="412"/>
        <end position="482"/>
    </location>
</feature>
<keyword evidence="3" id="KW-1003">Cell membrane</keyword>
<keyword evidence="6 10" id="KW-0812">Transmembrane</keyword>
<dbReference type="InterPro" id="IPR050429">
    <property type="entry name" value="PTS_Glucose_EIICBA"/>
</dbReference>
<dbReference type="PANTHER" id="PTHR30009:SF4">
    <property type="entry name" value="PTS SYSTEM N-ACETYLGLUCOSAMINE-SPECIFIC EIICBA COMPONENT"/>
    <property type="match status" value="1"/>
</dbReference>
<comment type="caution">
    <text evidence="12">The sequence shown here is derived from an EMBL/GenBank/DDBJ whole genome shotgun (WGS) entry which is preliminary data.</text>
</comment>
<evidence type="ECO:0000256" key="3">
    <source>
        <dbReference type="ARBA" id="ARBA00022475"/>
    </source>
</evidence>
<sequence>MSTAAAGGTPAATKARRPIPGFAQAQRVGRSLMLPIAALPAAGLLLRFGQDDMLGPEGVSGLAGMGWVQPVADVLANAGNALFGNLPLIFALGVAIGYARKSDGSTALAAVVGYLVFEEVLAALAPYFGSGEAGEEQIDYGVLGGITIGIIAALLYQRFYRIKLPPYLAFFGGRRFVPIVTALTAVVVAVLFALVYPAFDHVIGGFGDWVTDEGNTVLGGFVFGTVNRLLIPFGLHHLLNNLPWFQFGQFTNPDTGEVAQGDIHRFFAGDPTAGTFMTGFFPIMMFALPAAALAIWRTAHPDRRKVTGGIMVSVALTAFLTGITEPLEYAFAYVAFPLYVVHAVLTGTSLALVNALGIKDGFTFSAGAIDYLLNFGIATKPLWILPIGLGYAVVYYVLFSVAIRRFDLRTPGREDEGDAGTGAPSVFDEAQEAAAVTTGKRAATEPGPTAPQPDPAARVAEDVGTTAPEKRRDDDGRGTPVD</sequence>
<keyword evidence="8 10" id="KW-0472">Membrane</keyword>
<evidence type="ECO:0000256" key="5">
    <source>
        <dbReference type="ARBA" id="ARBA00022683"/>
    </source>
</evidence>
<dbReference type="EMBL" id="JARACI010000923">
    <property type="protein sequence ID" value="MDD9206574.1"/>
    <property type="molecule type" value="Genomic_DNA"/>
</dbReference>
<feature type="transmembrane region" description="Helical" evidence="10">
    <location>
        <begin position="140"/>
        <end position="156"/>
    </location>
</feature>
<feature type="transmembrane region" description="Helical" evidence="10">
    <location>
        <begin position="276"/>
        <end position="296"/>
    </location>
</feature>
<dbReference type="InterPro" id="IPR013013">
    <property type="entry name" value="PTS_EIIC_1"/>
</dbReference>
<evidence type="ECO:0000256" key="8">
    <source>
        <dbReference type="ARBA" id="ARBA00023136"/>
    </source>
</evidence>
<name>A0ABT5TZA2_9MICO</name>
<evidence type="ECO:0000313" key="12">
    <source>
        <dbReference type="EMBL" id="MDD9206574.1"/>
    </source>
</evidence>
<feature type="transmembrane region" description="Helical" evidence="10">
    <location>
        <begin position="330"/>
        <end position="353"/>
    </location>
</feature>
<dbReference type="InterPro" id="IPR003352">
    <property type="entry name" value="PTS_EIIC"/>
</dbReference>
<evidence type="ECO:0000313" key="13">
    <source>
        <dbReference type="Proteomes" id="UP001165561"/>
    </source>
</evidence>
<feature type="domain" description="PTS EIIC type-1" evidence="11">
    <location>
        <begin position="19"/>
        <end position="415"/>
    </location>
</feature>
<dbReference type="PANTHER" id="PTHR30009">
    <property type="entry name" value="CYTOCHROME C-TYPE SYNTHESIS PROTEIN AND PTS TRANSMEMBRANE COMPONENT"/>
    <property type="match status" value="1"/>
</dbReference>
<comment type="subcellular location">
    <subcellularLocation>
        <location evidence="1">Cell membrane</location>
        <topology evidence="1">Multi-pass membrane protein</topology>
    </subcellularLocation>
</comment>
<keyword evidence="2" id="KW-0813">Transport</keyword>
<protein>
    <submittedName>
        <fullName evidence="12">PTS transporter subunit EIIC</fullName>
    </submittedName>
</protein>
<dbReference type="Pfam" id="PF02378">
    <property type="entry name" value="PTS_EIIC"/>
    <property type="match status" value="1"/>
</dbReference>
<accession>A0ABT5TZA2</accession>
<evidence type="ECO:0000256" key="7">
    <source>
        <dbReference type="ARBA" id="ARBA00022989"/>
    </source>
</evidence>
<evidence type="ECO:0000256" key="9">
    <source>
        <dbReference type="SAM" id="MobiDB-lite"/>
    </source>
</evidence>
<feature type="transmembrane region" description="Helical" evidence="10">
    <location>
        <begin position="176"/>
        <end position="199"/>
    </location>
</feature>
<keyword evidence="4" id="KW-0762">Sugar transport</keyword>
<proteinExistence type="predicted"/>
<feature type="transmembrane region" description="Helical" evidence="10">
    <location>
        <begin position="106"/>
        <end position="128"/>
    </location>
</feature>
<evidence type="ECO:0000256" key="4">
    <source>
        <dbReference type="ARBA" id="ARBA00022597"/>
    </source>
</evidence>
<evidence type="ECO:0000259" key="11">
    <source>
        <dbReference type="PROSITE" id="PS51103"/>
    </source>
</evidence>
<keyword evidence="7 10" id="KW-1133">Transmembrane helix</keyword>
<reference evidence="12" key="1">
    <citation type="submission" date="2023-02" db="EMBL/GenBank/DDBJ databases">
        <title>Georgenia sp.10Sc9-8, isolated from a soil sample collected from the Taklamakan desert.</title>
        <authorList>
            <person name="Liu S."/>
        </authorList>
    </citation>
    <scope>NUCLEOTIDE SEQUENCE</scope>
    <source>
        <strain evidence="12">10Sc9-8</strain>
    </source>
</reference>
<gene>
    <name evidence="12" type="ORF">PU560_08865</name>
</gene>
<evidence type="ECO:0000256" key="10">
    <source>
        <dbReference type="SAM" id="Phobius"/>
    </source>
</evidence>
<feature type="transmembrane region" description="Helical" evidence="10">
    <location>
        <begin position="81"/>
        <end position="99"/>
    </location>
</feature>
<dbReference type="Proteomes" id="UP001165561">
    <property type="component" value="Unassembled WGS sequence"/>
</dbReference>
<dbReference type="PROSITE" id="PS51103">
    <property type="entry name" value="PTS_EIIC_TYPE_1"/>
    <property type="match status" value="1"/>
</dbReference>
<keyword evidence="5" id="KW-0598">Phosphotransferase system</keyword>
<keyword evidence="13" id="KW-1185">Reference proteome</keyword>
<feature type="compositionally biased region" description="Basic and acidic residues" evidence="9">
    <location>
        <begin position="468"/>
        <end position="482"/>
    </location>
</feature>
<evidence type="ECO:0000256" key="1">
    <source>
        <dbReference type="ARBA" id="ARBA00004651"/>
    </source>
</evidence>
<evidence type="ECO:0000256" key="6">
    <source>
        <dbReference type="ARBA" id="ARBA00022692"/>
    </source>
</evidence>
<feature type="transmembrane region" description="Helical" evidence="10">
    <location>
        <begin position="308"/>
        <end position="324"/>
    </location>
</feature>
<organism evidence="12 13">
    <name type="scientific">Georgenia halotolerans</name>
    <dbReference type="NCBI Taxonomy" id="3028317"/>
    <lineage>
        <taxon>Bacteria</taxon>
        <taxon>Bacillati</taxon>
        <taxon>Actinomycetota</taxon>
        <taxon>Actinomycetes</taxon>
        <taxon>Micrococcales</taxon>
        <taxon>Bogoriellaceae</taxon>
        <taxon>Georgenia</taxon>
    </lineage>
</organism>
<evidence type="ECO:0000256" key="2">
    <source>
        <dbReference type="ARBA" id="ARBA00022448"/>
    </source>
</evidence>